<dbReference type="EMBL" id="KQ085931">
    <property type="protein sequence ID" value="KLO15348.1"/>
    <property type="molecule type" value="Genomic_DNA"/>
</dbReference>
<name>A0A0H2S0M9_9AGAM</name>
<protein>
    <submittedName>
        <fullName evidence="2">Uncharacterized protein</fullName>
    </submittedName>
</protein>
<dbReference type="STRING" id="27342.A0A0H2S0M9"/>
<evidence type="ECO:0000313" key="3">
    <source>
        <dbReference type="Proteomes" id="UP000053477"/>
    </source>
</evidence>
<reference evidence="2 3" key="1">
    <citation type="submission" date="2015-04" db="EMBL/GenBank/DDBJ databases">
        <title>Complete genome sequence of Schizopora paradoxa KUC8140, a cosmopolitan wood degrader in East Asia.</title>
        <authorList>
            <consortium name="DOE Joint Genome Institute"/>
            <person name="Min B."/>
            <person name="Park H."/>
            <person name="Jang Y."/>
            <person name="Kim J.-J."/>
            <person name="Kim K.H."/>
            <person name="Pangilinan J."/>
            <person name="Lipzen A."/>
            <person name="Riley R."/>
            <person name="Grigoriev I.V."/>
            <person name="Spatafora J.W."/>
            <person name="Choi I.-G."/>
        </authorList>
    </citation>
    <scope>NUCLEOTIDE SEQUENCE [LARGE SCALE GENOMIC DNA]</scope>
    <source>
        <strain evidence="2 3">KUC8140</strain>
    </source>
</reference>
<organism evidence="2 3">
    <name type="scientific">Schizopora paradoxa</name>
    <dbReference type="NCBI Taxonomy" id="27342"/>
    <lineage>
        <taxon>Eukaryota</taxon>
        <taxon>Fungi</taxon>
        <taxon>Dikarya</taxon>
        <taxon>Basidiomycota</taxon>
        <taxon>Agaricomycotina</taxon>
        <taxon>Agaricomycetes</taxon>
        <taxon>Hymenochaetales</taxon>
        <taxon>Schizoporaceae</taxon>
        <taxon>Schizopora</taxon>
    </lineage>
</organism>
<dbReference type="InParanoid" id="A0A0H2S0M9"/>
<keyword evidence="3" id="KW-1185">Reference proteome</keyword>
<dbReference type="OrthoDB" id="2884925at2759"/>
<dbReference type="AlphaFoldDB" id="A0A0H2S0M9"/>
<evidence type="ECO:0000256" key="1">
    <source>
        <dbReference type="SAM" id="MobiDB-lite"/>
    </source>
</evidence>
<gene>
    <name evidence="2" type="ORF">SCHPADRAFT_995953</name>
</gene>
<dbReference type="Proteomes" id="UP000053477">
    <property type="component" value="Unassembled WGS sequence"/>
</dbReference>
<evidence type="ECO:0000313" key="2">
    <source>
        <dbReference type="EMBL" id="KLO15348.1"/>
    </source>
</evidence>
<accession>A0A0H2S0M9</accession>
<sequence length="589" mass="66376">MATISEPWSLEEDLREVISSWLSHNDAIPACWRGEMRPIKAMPLTEAQLLGKEKCSELVSRTRKTALRLKSLSDTLSKLSSAMRTESEDAQANFKAVSKLYGLVSIPNELLARIFDHVVNRDDSESLTTKASRPEMPRPGDLAVPEPITTSKRSKEALSLSHVCRYFRDTALSCARLWPNVCRNKDLAAYCLGRTKHIPLNVHIFIGRGERDPISGSYGIHFDKLLQDILPHSDRLGGLEIDFKSYHEVERVDAGYLNVREAFRRLYAPALHSLRIQHQPNYFAETGNFLTNHEFDGWNVPNLRHLVTKHYFPLGLPGLRNLHSLEMTFDLGEIDFAGVTQSLSQMTGLSDFSLVVTVEESVRRLGQITRQSKFERVYLPSVRRLRIGINGAGYPYLSTASFMKALFSPLVFPGVTDLHFTMFSFIGGEEQREVSLNKELTWLCQHENQYSCVERLCLEAIDRSSEKCSNLLMDIPLAEFPNAKELVLCSNAQFKPSLHVHQEGKLPILEGITIKAVENGIKTIGPFVGSVMDVQRDRGNWGSFRELIVVNTRQVTMGDLGMEYPTRIYEGDAALQWCASGSPEIPTFA</sequence>
<proteinExistence type="predicted"/>
<feature type="region of interest" description="Disordered" evidence="1">
    <location>
        <begin position="125"/>
        <end position="147"/>
    </location>
</feature>